<keyword evidence="1" id="KW-0694">RNA-binding</keyword>
<evidence type="ECO:0000256" key="1">
    <source>
        <dbReference type="PROSITE-ProRule" id="PRU00117"/>
    </source>
</evidence>
<comment type="caution">
    <text evidence="4">The sequence shown here is derived from an EMBL/GenBank/DDBJ whole genome shotgun (WGS) entry which is preliminary data.</text>
</comment>
<dbReference type="InterPro" id="IPR002999">
    <property type="entry name" value="Tudor"/>
</dbReference>
<dbReference type="InterPro" id="IPR004087">
    <property type="entry name" value="KH_dom"/>
</dbReference>
<dbReference type="PROSITE" id="PS50084">
    <property type="entry name" value="KH_TYPE_1"/>
    <property type="match status" value="1"/>
</dbReference>
<dbReference type="AlphaFoldDB" id="A0AAD5WIT0"/>
<proteinExistence type="predicted"/>
<dbReference type="Pfam" id="PF00013">
    <property type="entry name" value="KH_1"/>
    <property type="match status" value="1"/>
</dbReference>
<dbReference type="PANTHER" id="PTHR22948:SF65">
    <property type="entry name" value="A-KINASE ANCHORING PROTEIN 1"/>
    <property type="match status" value="1"/>
</dbReference>
<reference evidence="4" key="1">
    <citation type="submission" date="2021-06" db="EMBL/GenBank/DDBJ databases">
        <title>Parelaphostrongylus tenuis whole genome reference sequence.</title>
        <authorList>
            <person name="Garwood T.J."/>
            <person name="Larsen P.A."/>
            <person name="Fountain-Jones N.M."/>
            <person name="Garbe J.R."/>
            <person name="Macchietto M.G."/>
            <person name="Kania S.A."/>
            <person name="Gerhold R.W."/>
            <person name="Richards J.E."/>
            <person name="Wolf T.M."/>
        </authorList>
    </citation>
    <scope>NUCLEOTIDE SEQUENCE</scope>
    <source>
        <strain evidence="4">MNPRO001-30</strain>
        <tissue evidence="4">Meninges</tissue>
    </source>
</reference>
<dbReference type="SMART" id="SM00322">
    <property type="entry name" value="KH"/>
    <property type="match status" value="1"/>
</dbReference>
<dbReference type="GO" id="GO:0003723">
    <property type="term" value="F:RNA binding"/>
    <property type="evidence" value="ECO:0007669"/>
    <property type="project" value="UniProtKB-UniRule"/>
</dbReference>
<feature type="region of interest" description="Disordered" evidence="2">
    <location>
        <begin position="21"/>
        <end position="59"/>
    </location>
</feature>
<dbReference type="CDD" id="cd20407">
    <property type="entry name" value="Tudor_AKAP1"/>
    <property type="match status" value="1"/>
</dbReference>
<dbReference type="InterPro" id="IPR004088">
    <property type="entry name" value="KH_dom_type_1"/>
</dbReference>
<dbReference type="SUPFAM" id="SSF63748">
    <property type="entry name" value="Tudor/PWWP/MBT"/>
    <property type="match status" value="1"/>
</dbReference>
<dbReference type="PROSITE" id="PS50304">
    <property type="entry name" value="TUDOR"/>
    <property type="match status" value="1"/>
</dbReference>
<feature type="region of interest" description="Disordered" evidence="2">
    <location>
        <begin position="108"/>
        <end position="169"/>
    </location>
</feature>
<dbReference type="InterPro" id="IPR047367">
    <property type="entry name" value="Tudor_AKAP1"/>
</dbReference>
<protein>
    <submittedName>
        <fullName evidence="4">KH domain-containing protein akap-1</fullName>
    </submittedName>
</protein>
<gene>
    <name evidence="4" type="primary">AKAP1</name>
    <name evidence="4" type="ORF">KIN20_033442</name>
</gene>
<dbReference type="Pfam" id="PF00567">
    <property type="entry name" value="TUDOR"/>
    <property type="match status" value="1"/>
</dbReference>
<organism evidence="4 5">
    <name type="scientific">Parelaphostrongylus tenuis</name>
    <name type="common">Meningeal worm</name>
    <dbReference type="NCBI Taxonomy" id="148309"/>
    <lineage>
        <taxon>Eukaryota</taxon>
        <taxon>Metazoa</taxon>
        <taxon>Ecdysozoa</taxon>
        <taxon>Nematoda</taxon>
        <taxon>Chromadorea</taxon>
        <taxon>Rhabditida</taxon>
        <taxon>Rhabditina</taxon>
        <taxon>Rhabditomorpha</taxon>
        <taxon>Strongyloidea</taxon>
        <taxon>Metastrongylidae</taxon>
        <taxon>Parelaphostrongylus</taxon>
    </lineage>
</organism>
<feature type="compositionally biased region" description="Low complexity" evidence="2">
    <location>
        <begin position="111"/>
        <end position="149"/>
    </location>
</feature>
<dbReference type="InterPro" id="IPR050621">
    <property type="entry name" value="Tudor_domain_containing"/>
</dbReference>
<dbReference type="EMBL" id="JAHQIW010006985">
    <property type="protein sequence ID" value="KAJ1371481.1"/>
    <property type="molecule type" value="Genomic_DNA"/>
</dbReference>
<evidence type="ECO:0000313" key="5">
    <source>
        <dbReference type="Proteomes" id="UP001196413"/>
    </source>
</evidence>
<dbReference type="InterPro" id="IPR047368">
    <property type="entry name" value="KH-I_AKAP1"/>
</dbReference>
<dbReference type="PANTHER" id="PTHR22948">
    <property type="entry name" value="TUDOR DOMAIN CONTAINING PROTEIN"/>
    <property type="match status" value="1"/>
</dbReference>
<feature type="compositionally biased region" description="Polar residues" evidence="2">
    <location>
        <begin position="150"/>
        <end position="169"/>
    </location>
</feature>
<evidence type="ECO:0000256" key="2">
    <source>
        <dbReference type="SAM" id="MobiDB-lite"/>
    </source>
</evidence>
<evidence type="ECO:0000313" key="4">
    <source>
        <dbReference type="EMBL" id="KAJ1371481.1"/>
    </source>
</evidence>
<dbReference type="Gene3D" id="2.40.50.90">
    <property type="match status" value="1"/>
</dbReference>
<feature type="compositionally biased region" description="Pro residues" evidence="2">
    <location>
        <begin position="21"/>
        <end position="41"/>
    </location>
</feature>
<evidence type="ECO:0000259" key="3">
    <source>
        <dbReference type="PROSITE" id="PS50304"/>
    </source>
</evidence>
<sequence length="506" mass="55131">MFMHPLLPPYSLIPTNIPPPPPISSAFPSPPHSAPPPPPPLTVAAIHSGSTSPSSAPASAGILPSPWLPPFSCYFRPSVYIPPPHHQLGPKSMSSLPLALPLTITPVVDGSNNNNNSSSSNNNGLARRSSSGSSSQPSSSAPSTSSSSTCEAVSSQDSGRATGGLASSLSPMDEAGDVLPMYEFEIPNTLVGLVIGIKGKTIKELSTRTDVRMLIRQHHIPEKVDTHQICQVRGKREQINRCLQMLRRRFPPARFPELNLQPVLPPPLPSHLFDTLACQPSWLTLPDAIPCEVVCSSMVDPGHFFLQQPTHPSFSSLSHLDMYMIRLYSQRSDIPDLPKPCQTGLLCAAPVLGAWFRAVTVSYNMETDEVVLRFVDYGGYTRLPRTELRQIRTDLMTLPFQAIECYLAHVQPVDGTWQWVKEAYTFFQKLCMGKVINATVVGFNITDKVPMVELTVPSEDGKLIRVDKELMNSGFAKASDPSKLQKVSVTKSRSMATHSAPMVAAI</sequence>
<dbReference type="SUPFAM" id="SSF54791">
    <property type="entry name" value="Eukaryotic type KH-domain (KH-domain type I)"/>
    <property type="match status" value="1"/>
</dbReference>
<dbReference type="Gene3D" id="3.30.1370.10">
    <property type="entry name" value="K Homology domain, type 1"/>
    <property type="match status" value="1"/>
</dbReference>
<dbReference type="InterPro" id="IPR036612">
    <property type="entry name" value="KH_dom_type_1_sf"/>
</dbReference>
<name>A0AAD5WIT0_PARTN</name>
<dbReference type="GO" id="GO:0005739">
    <property type="term" value="C:mitochondrion"/>
    <property type="evidence" value="ECO:0007669"/>
    <property type="project" value="UniProtKB-ARBA"/>
</dbReference>
<feature type="compositionally biased region" description="Low complexity" evidence="2">
    <location>
        <begin position="44"/>
        <end position="59"/>
    </location>
</feature>
<dbReference type="Gene3D" id="2.30.30.140">
    <property type="match status" value="1"/>
</dbReference>
<dbReference type="SMART" id="SM00333">
    <property type="entry name" value="TUDOR"/>
    <property type="match status" value="1"/>
</dbReference>
<dbReference type="InterPro" id="IPR035437">
    <property type="entry name" value="SNase_OB-fold_sf"/>
</dbReference>
<accession>A0AAD5WIT0</accession>
<dbReference type="CDD" id="cd22395">
    <property type="entry name" value="KH-I_AKAP1"/>
    <property type="match status" value="1"/>
</dbReference>
<dbReference type="Proteomes" id="UP001196413">
    <property type="component" value="Unassembled WGS sequence"/>
</dbReference>
<feature type="domain" description="Tudor" evidence="3">
    <location>
        <begin position="340"/>
        <end position="398"/>
    </location>
</feature>
<keyword evidence="5" id="KW-1185">Reference proteome</keyword>